<protein>
    <recommendedName>
        <fullName evidence="4">CCHC-type domain-containing protein</fullName>
    </recommendedName>
</protein>
<dbReference type="EMBL" id="CAUOFW020007326">
    <property type="protein sequence ID" value="CAK9178826.1"/>
    <property type="molecule type" value="Genomic_DNA"/>
</dbReference>
<feature type="region of interest" description="Disordered" evidence="1">
    <location>
        <begin position="52"/>
        <end position="75"/>
    </location>
</feature>
<keyword evidence="3" id="KW-1185">Reference proteome</keyword>
<accession>A0ABC8UBD5</accession>
<evidence type="ECO:0000313" key="2">
    <source>
        <dbReference type="EMBL" id="CAK9178826.1"/>
    </source>
</evidence>
<comment type="caution">
    <text evidence="2">The sequence shown here is derived from an EMBL/GenBank/DDBJ whole genome shotgun (WGS) entry which is preliminary data.</text>
</comment>
<feature type="non-terminal residue" evidence="2">
    <location>
        <position position="1"/>
    </location>
</feature>
<dbReference type="Proteomes" id="UP001642360">
    <property type="component" value="Unassembled WGS sequence"/>
</dbReference>
<proteinExistence type="predicted"/>
<organism evidence="2 3">
    <name type="scientific">Ilex paraguariensis</name>
    <name type="common">yerba mate</name>
    <dbReference type="NCBI Taxonomy" id="185542"/>
    <lineage>
        <taxon>Eukaryota</taxon>
        <taxon>Viridiplantae</taxon>
        <taxon>Streptophyta</taxon>
        <taxon>Embryophyta</taxon>
        <taxon>Tracheophyta</taxon>
        <taxon>Spermatophyta</taxon>
        <taxon>Magnoliopsida</taxon>
        <taxon>eudicotyledons</taxon>
        <taxon>Gunneridae</taxon>
        <taxon>Pentapetalae</taxon>
        <taxon>asterids</taxon>
        <taxon>campanulids</taxon>
        <taxon>Aquifoliales</taxon>
        <taxon>Aquifoliaceae</taxon>
        <taxon>Ilex</taxon>
    </lineage>
</organism>
<sequence length="75" mass="8508">CHTCGGHGHTSTQCTYLRDDIDRELIQLARQSKVLSSQVYIGLERGSKIPPRKRCCEPNLSNPHEFRKQSKRGKG</sequence>
<reference evidence="2 3" key="1">
    <citation type="submission" date="2024-02" db="EMBL/GenBank/DDBJ databases">
        <authorList>
            <person name="Vignale AGUSTIN F."/>
            <person name="Sosa J E."/>
            <person name="Modenutti C."/>
        </authorList>
    </citation>
    <scope>NUCLEOTIDE SEQUENCE [LARGE SCALE GENOMIC DNA]</scope>
</reference>
<evidence type="ECO:0008006" key="4">
    <source>
        <dbReference type="Google" id="ProtNLM"/>
    </source>
</evidence>
<evidence type="ECO:0000313" key="3">
    <source>
        <dbReference type="Proteomes" id="UP001642360"/>
    </source>
</evidence>
<dbReference type="AlphaFoldDB" id="A0ABC8UBD5"/>
<gene>
    <name evidence="2" type="ORF">ILEXP_LOCUS48754</name>
</gene>
<evidence type="ECO:0000256" key="1">
    <source>
        <dbReference type="SAM" id="MobiDB-lite"/>
    </source>
</evidence>
<name>A0ABC8UBD5_9AQUA</name>